<protein>
    <submittedName>
        <fullName evidence="2">CotS family spore coat protein</fullName>
    </submittedName>
</protein>
<dbReference type="Gene3D" id="3.30.200.20">
    <property type="entry name" value="Phosphorylase Kinase, domain 1"/>
    <property type="match status" value="1"/>
</dbReference>
<dbReference type="Proteomes" id="UP000602284">
    <property type="component" value="Unassembled WGS sequence"/>
</dbReference>
<organism evidence="2 3">
    <name type="scientific">Tumebacillus amylolyticus</name>
    <dbReference type="NCBI Taxonomy" id="2801339"/>
    <lineage>
        <taxon>Bacteria</taxon>
        <taxon>Bacillati</taxon>
        <taxon>Bacillota</taxon>
        <taxon>Bacilli</taxon>
        <taxon>Bacillales</taxon>
        <taxon>Alicyclobacillaceae</taxon>
        <taxon>Tumebacillus</taxon>
    </lineage>
</organism>
<dbReference type="EMBL" id="JAEQNB010000003">
    <property type="protein sequence ID" value="MBL0387102.1"/>
    <property type="molecule type" value="Genomic_DNA"/>
</dbReference>
<sequence>MAKKESVTYDLSDVIPGVDLRELYGFEVLSAKPVRAVVRIETDQGVFALKKVSHKPEKLQFMFEAQEHLWNNGFQTLPRFVKTVDGRPFVDLGEELLFLNNWLDGEEMNVKSREQLIEVVEVQAKLHAASRGFNPTLDASIKTRWGGWIERYEDQLNDILVCYDRMKDQEPRNEMEAVFLETVEPMLEMSRKSVELLKESPYLDVLYRERGQKGFIHGDFTYHNFIRTPEGVMQVIDFDYCAHELRAHDFARFLRKMLRRADWNPEVAETILKTYHAIDPLYADELQVLKAILYFPQRYWRAVERGFLSHRYSPEGAVKKMRQEVAKLDEWKSCLDVFPTSL</sequence>
<accession>A0ABS1JA04</accession>
<dbReference type="Gene3D" id="3.90.1200.10">
    <property type="match status" value="1"/>
</dbReference>
<dbReference type="InterPro" id="IPR002575">
    <property type="entry name" value="Aminoglycoside_PTrfase"/>
</dbReference>
<dbReference type="NCBIfam" id="TIGR02906">
    <property type="entry name" value="spore_CotS"/>
    <property type="match status" value="1"/>
</dbReference>
<keyword evidence="2" id="KW-0167">Capsid protein</keyword>
<evidence type="ECO:0000313" key="2">
    <source>
        <dbReference type="EMBL" id="MBL0387102.1"/>
    </source>
</evidence>
<dbReference type="SUPFAM" id="SSF56112">
    <property type="entry name" value="Protein kinase-like (PK-like)"/>
    <property type="match status" value="1"/>
</dbReference>
<dbReference type="PANTHER" id="PTHR39179:SF1">
    <property type="entry name" value="SPORE COAT PROTEIN I"/>
    <property type="match status" value="1"/>
</dbReference>
<feature type="domain" description="Aminoglycoside phosphotransferase" evidence="1">
    <location>
        <begin position="37"/>
        <end position="279"/>
    </location>
</feature>
<evidence type="ECO:0000313" key="3">
    <source>
        <dbReference type="Proteomes" id="UP000602284"/>
    </source>
</evidence>
<gene>
    <name evidence="2" type="ORF">JJB07_10610</name>
</gene>
<keyword evidence="3" id="KW-1185">Reference proteome</keyword>
<reference evidence="2 3" key="1">
    <citation type="submission" date="2021-01" db="EMBL/GenBank/DDBJ databases">
        <title>Tumebacillus sp. strain ITR2 16S ribosomal RNA gene Genome sequencing and assembly.</title>
        <authorList>
            <person name="Kang M."/>
        </authorList>
    </citation>
    <scope>NUCLEOTIDE SEQUENCE [LARGE SCALE GENOMIC DNA]</scope>
    <source>
        <strain evidence="2 3">ITR2</strain>
    </source>
</reference>
<keyword evidence="2" id="KW-0946">Virion</keyword>
<dbReference type="InterPro" id="IPR011009">
    <property type="entry name" value="Kinase-like_dom_sf"/>
</dbReference>
<name>A0ABS1JA04_9BACL</name>
<comment type="caution">
    <text evidence="2">The sequence shown here is derived from an EMBL/GenBank/DDBJ whole genome shotgun (WGS) entry which is preliminary data.</text>
</comment>
<dbReference type="PANTHER" id="PTHR39179">
    <property type="entry name" value="SPORE COAT PROTEIN I"/>
    <property type="match status" value="1"/>
</dbReference>
<dbReference type="Pfam" id="PF01636">
    <property type="entry name" value="APH"/>
    <property type="match status" value="1"/>
</dbReference>
<proteinExistence type="predicted"/>
<dbReference type="RefSeq" id="WP_201634780.1">
    <property type="nucleotide sequence ID" value="NZ_JAEQNB010000003.1"/>
</dbReference>
<dbReference type="InterPro" id="IPR014255">
    <property type="entry name" value="Spore_coat_CotS"/>
</dbReference>
<evidence type="ECO:0000259" key="1">
    <source>
        <dbReference type="Pfam" id="PF01636"/>
    </source>
</evidence>
<dbReference type="InterPro" id="IPR047175">
    <property type="entry name" value="CotS-like"/>
</dbReference>